<dbReference type="InterPro" id="IPR047109">
    <property type="entry name" value="CAD-like"/>
</dbReference>
<gene>
    <name evidence="5" type="ORF">MTR67_042584</name>
</gene>
<dbReference type="Gene3D" id="3.90.180.10">
    <property type="entry name" value="Medium-chain alcohol dehydrogenases, catalytic domain"/>
    <property type="match status" value="2"/>
</dbReference>
<dbReference type="EMBL" id="CP133621">
    <property type="protein sequence ID" value="WMV49199.1"/>
    <property type="molecule type" value="Genomic_DNA"/>
</dbReference>
<protein>
    <recommendedName>
        <fullName evidence="4">Alcohol dehydrogenase-like N-terminal domain-containing protein</fullName>
    </recommendedName>
</protein>
<feature type="non-terminal residue" evidence="5">
    <location>
        <position position="1"/>
    </location>
</feature>
<dbReference type="GO" id="GO:0016616">
    <property type="term" value="F:oxidoreductase activity, acting on the CH-OH group of donors, NAD or NADP as acceptor"/>
    <property type="evidence" value="ECO:0007669"/>
    <property type="project" value="InterPro"/>
</dbReference>
<keyword evidence="6" id="KW-1185">Reference proteome</keyword>
<dbReference type="PANTHER" id="PTHR42683">
    <property type="entry name" value="ALDEHYDE REDUCTASE"/>
    <property type="match status" value="1"/>
</dbReference>
<proteinExistence type="predicted"/>
<feature type="domain" description="Alcohol dehydrogenase-like N-terminal" evidence="4">
    <location>
        <begin position="3"/>
        <end position="40"/>
    </location>
</feature>
<accession>A0AAF0UQ54</accession>
<name>A0AAF0UQ54_SOLVR</name>
<evidence type="ECO:0000259" key="4">
    <source>
        <dbReference type="Pfam" id="PF08240"/>
    </source>
</evidence>
<dbReference type="Pfam" id="PF08240">
    <property type="entry name" value="ADH_N"/>
    <property type="match status" value="1"/>
</dbReference>
<dbReference type="GO" id="GO:0046872">
    <property type="term" value="F:metal ion binding"/>
    <property type="evidence" value="ECO:0007669"/>
    <property type="project" value="UniProtKB-KW"/>
</dbReference>
<keyword evidence="3" id="KW-0560">Oxidoreductase</keyword>
<keyword evidence="2" id="KW-0862">Zinc</keyword>
<reference evidence="5" key="1">
    <citation type="submission" date="2023-08" db="EMBL/GenBank/DDBJ databases">
        <title>A de novo genome assembly of Solanum verrucosum Schlechtendal, a Mexican diploid species geographically isolated from the other diploid A-genome species in potato relatives.</title>
        <authorList>
            <person name="Hosaka K."/>
        </authorList>
    </citation>
    <scope>NUCLEOTIDE SEQUENCE</scope>
    <source>
        <tissue evidence="5">Young leaves</tissue>
    </source>
</reference>
<sequence length="112" mass="12763">ETGENDVQFKVMYCGICHTDLHQIKNEWGITKYPIIPGQYITWKTGRKLVGGSAIGGVKEIQEMVYFAEKHNITPNVEVLPMEYVNTAVERLVKSDVKYRFVLDIGNTLKKS</sequence>
<evidence type="ECO:0000313" key="6">
    <source>
        <dbReference type="Proteomes" id="UP001234989"/>
    </source>
</evidence>
<dbReference type="AlphaFoldDB" id="A0AAF0UQ54"/>
<dbReference type="SUPFAM" id="SSF50129">
    <property type="entry name" value="GroES-like"/>
    <property type="match status" value="1"/>
</dbReference>
<keyword evidence="1" id="KW-0479">Metal-binding</keyword>
<dbReference type="InterPro" id="IPR011032">
    <property type="entry name" value="GroES-like_sf"/>
</dbReference>
<dbReference type="InterPro" id="IPR013154">
    <property type="entry name" value="ADH-like_N"/>
</dbReference>
<organism evidence="5 6">
    <name type="scientific">Solanum verrucosum</name>
    <dbReference type="NCBI Taxonomy" id="315347"/>
    <lineage>
        <taxon>Eukaryota</taxon>
        <taxon>Viridiplantae</taxon>
        <taxon>Streptophyta</taxon>
        <taxon>Embryophyta</taxon>
        <taxon>Tracheophyta</taxon>
        <taxon>Spermatophyta</taxon>
        <taxon>Magnoliopsida</taxon>
        <taxon>eudicotyledons</taxon>
        <taxon>Gunneridae</taxon>
        <taxon>Pentapetalae</taxon>
        <taxon>asterids</taxon>
        <taxon>lamiids</taxon>
        <taxon>Solanales</taxon>
        <taxon>Solanaceae</taxon>
        <taxon>Solanoideae</taxon>
        <taxon>Solaneae</taxon>
        <taxon>Solanum</taxon>
    </lineage>
</organism>
<evidence type="ECO:0000256" key="1">
    <source>
        <dbReference type="ARBA" id="ARBA00022723"/>
    </source>
</evidence>
<evidence type="ECO:0000256" key="3">
    <source>
        <dbReference type="ARBA" id="ARBA00023002"/>
    </source>
</evidence>
<evidence type="ECO:0000313" key="5">
    <source>
        <dbReference type="EMBL" id="WMV49199.1"/>
    </source>
</evidence>
<evidence type="ECO:0000256" key="2">
    <source>
        <dbReference type="ARBA" id="ARBA00022833"/>
    </source>
</evidence>
<dbReference type="FunFam" id="3.90.180.10:FF:000100">
    <property type="entry name" value="Putative cinnamyl alcohol dehydrogenase 6"/>
    <property type="match status" value="1"/>
</dbReference>
<dbReference type="Proteomes" id="UP001234989">
    <property type="component" value="Chromosome 10"/>
</dbReference>